<evidence type="ECO:0000256" key="1">
    <source>
        <dbReference type="SAM" id="MobiDB-lite"/>
    </source>
</evidence>
<feature type="compositionally biased region" description="Basic and acidic residues" evidence="1">
    <location>
        <begin position="1170"/>
        <end position="1181"/>
    </location>
</feature>
<dbReference type="CDD" id="cd06257">
    <property type="entry name" value="DnaJ"/>
    <property type="match status" value="1"/>
</dbReference>
<dbReference type="InterPro" id="IPR019734">
    <property type="entry name" value="TPR_rpt"/>
</dbReference>
<dbReference type="SUPFAM" id="SSF48452">
    <property type="entry name" value="TPR-like"/>
    <property type="match status" value="2"/>
</dbReference>
<evidence type="ECO:0000259" key="2">
    <source>
        <dbReference type="PROSITE" id="PS50076"/>
    </source>
</evidence>
<feature type="compositionally biased region" description="Basic residues" evidence="1">
    <location>
        <begin position="570"/>
        <end position="579"/>
    </location>
</feature>
<sequence>MSPSAVLDSYSGQSSSFNPSLHNEMNTSSSSNSNYGFRNSNDTNPSLGFNSPPLGSNVSRPRLMKMRRHTSNNPRSTPVSASHRRGEVADTGLGFNPFRSSSDPGFSDSSSGYLPNQTFSFGAGSSNYSSPNLGVPSGVLDDLAKMKIDSDRTHTNATGGNAAFHFKGFENENKSSFTQPMADQLHNEISKLNIGDSVSSGNLGSMKNVQSQFAYTSGSKLEAELQHEMHKLNLGKHGNVGQDSSNLEGFVFGRSESVNHGKQGNEENIKVDNLKNFVFGSNSEHNEEHMKADLISDRMRELKVGAAGEGFVFGQNVEPKVSEATTSSNFQAFGNPYFTSRPEKNVEFTFSSKLDNSGVPNVEFKTPDTRGGLFSGAKNMPEARLKKKKGRVRKPVIGQMQPKQDFVFGQSSPQVSDNFEAYSPMDVSPYQETLADNYSRGTSVTSDDATSHINDQNSVSSEPHVINSNITSDEDLITATQQLDVNDGEVKCEVSESETFKSAMENMEFSSDTFATALDSELSSTATSGVQEKSSTRLFEFGSKLENISKENFTFAASTSSQSLMSPETRKHKKKHRLKTGQDSYSPTSDTTNTYASSSSSILSPGNTPKVDMSTLSSKDNDIFKPVNDQNLRHGKLATASVSIAAEEVCEKWRLRGNQAYGNGDLAKAEDYYTQGLNSVPQTEKSKGCLRALMLCYSNRAATRISLGRMKDALKDCLMAAAIDPNFLKVQVRAAHCYLAIGEVENATVQYMKCLQSGNDVCVDRKLLVDASEGLEKAQKVTQCLKQYNELPRRTPEDLECALKVIDEALQISSHSEQLLQMKADTLLMLHRYEQIIQMCEQTLTSDGSDSWRSNLIVKSFFSLGRLEEAHEFIKKQESCGHITDRLESMRLESTIPLADTICELLSRKAAGNEAYKAGRYSEAVENYTSALSCSVESRPFAAVCFCNRAAAYRALGQISDAIADCSLAIALDPNYVKAISRRASLYEMIRDYGQAAQDLRRFVSSLTSQMDKSNELRQTQIRLYNIEEESKKEIPLNMYLILGVESTAAASEIKKAYRKAALKHHPDKAALLVSRSDNADDGLWKEISENVYKDADRLFKMIGEAYAVLSSPSKRSQYDMDEEMRNEINNFTRSSSGRMATDVQSHIFQRSGSRRFQESWRPSVYSQSKGEDRWQYSRRS</sequence>
<dbReference type="SMART" id="SM00271">
    <property type="entry name" value="DnaJ"/>
    <property type="match status" value="1"/>
</dbReference>
<evidence type="ECO:0000313" key="3">
    <source>
        <dbReference type="EMBL" id="KAK9068414.1"/>
    </source>
</evidence>
<feature type="region of interest" description="Disordered" evidence="1">
    <location>
        <begin position="1"/>
        <end position="110"/>
    </location>
</feature>
<dbReference type="Gene3D" id="1.25.40.10">
    <property type="entry name" value="Tetratricopeptide repeat domain"/>
    <property type="match status" value="3"/>
</dbReference>
<feature type="compositionally biased region" description="Polar residues" evidence="1">
    <location>
        <begin position="10"/>
        <end position="21"/>
    </location>
</feature>
<feature type="compositionally biased region" description="Polar residues" evidence="1">
    <location>
        <begin position="557"/>
        <end position="566"/>
    </location>
</feature>
<dbReference type="InterPro" id="IPR036869">
    <property type="entry name" value="J_dom_sf"/>
</dbReference>
<feature type="compositionally biased region" description="Low complexity" evidence="1">
    <location>
        <begin position="23"/>
        <end position="41"/>
    </location>
</feature>
<dbReference type="PRINTS" id="PR00625">
    <property type="entry name" value="JDOMAIN"/>
</dbReference>
<dbReference type="InterPro" id="IPR001623">
    <property type="entry name" value="DnaJ_domain"/>
</dbReference>
<organism evidence="3 4">
    <name type="scientific">Deinandra increscens subsp. villosa</name>
    <dbReference type="NCBI Taxonomy" id="3103831"/>
    <lineage>
        <taxon>Eukaryota</taxon>
        <taxon>Viridiplantae</taxon>
        <taxon>Streptophyta</taxon>
        <taxon>Embryophyta</taxon>
        <taxon>Tracheophyta</taxon>
        <taxon>Spermatophyta</taxon>
        <taxon>Magnoliopsida</taxon>
        <taxon>eudicotyledons</taxon>
        <taxon>Gunneridae</taxon>
        <taxon>Pentapetalae</taxon>
        <taxon>asterids</taxon>
        <taxon>campanulids</taxon>
        <taxon>Asterales</taxon>
        <taxon>Asteraceae</taxon>
        <taxon>Asteroideae</taxon>
        <taxon>Heliantheae alliance</taxon>
        <taxon>Madieae</taxon>
        <taxon>Madiinae</taxon>
        <taxon>Deinandra</taxon>
    </lineage>
</organism>
<dbReference type="Gene3D" id="1.10.287.110">
    <property type="entry name" value="DnaJ domain"/>
    <property type="match status" value="1"/>
</dbReference>
<gene>
    <name evidence="3" type="ORF">SSX86_012527</name>
</gene>
<feature type="compositionally biased region" description="Polar residues" evidence="1">
    <location>
        <begin position="71"/>
        <end position="80"/>
    </location>
</feature>
<feature type="compositionally biased region" description="Polar residues" evidence="1">
    <location>
        <begin position="581"/>
        <end position="607"/>
    </location>
</feature>
<feature type="compositionally biased region" description="Polar residues" evidence="1">
    <location>
        <begin position="42"/>
        <end position="59"/>
    </location>
</feature>
<dbReference type="PANTHER" id="PTHR45181">
    <property type="entry name" value="HEAT SHOCK PROTEIN DNAJ WITH TETRATRICOPEPTIDE REPEAT-CONTAINING PROTEIN"/>
    <property type="match status" value="1"/>
</dbReference>
<dbReference type="InterPro" id="IPR011990">
    <property type="entry name" value="TPR-like_helical_dom_sf"/>
</dbReference>
<name>A0AAP0H112_9ASTR</name>
<dbReference type="PROSITE" id="PS50076">
    <property type="entry name" value="DNAJ_2"/>
    <property type="match status" value="1"/>
</dbReference>
<dbReference type="Pfam" id="PF00226">
    <property type="entry name" value="DnaJ"/>
    <property type="match status" value="1"/>
</dbReference>
<proteinExistence type="predicted"/>
<dbReference type="SMART" id="SM00028">
    <property type="entry name" value="TPR"/>
    <property type="match status" value="6"/>
</dbReference>
<dbReference type="Proteomes" id="UP001408789">
    <property type="component" value="Unassembled WGS sequence"/>
</dbReference>
<protein>
    <recommendedName>
        <fullName evidence="2">J domain-containing protein</fullName>
    </recommendedName>
</protein>
<dbReference type="SUPFAM" id="SSF46565">
    <property type="entry name" value="Chaperone J-domain"/>
    <property type="match status" value="1"/>
</dbReference>
<reference evidence="3 4" key="1">
    <citation type="submission" date="2024-04" db="EMBL/GenBank/DDBJ databases">
        <title>The reference genome of an endangered Asteraceae, Deinandra increscens subsp. villosa, native to the Central Coast of California.</title>
        <authorList>
            <person name="Guilliams M."/>
            <person name="Hasenstab-Lehman K."/>
            <person name="Meyer R."/>
            <person name="Mcevoy S."/>
        </authorList>
    </citation>
    <scope>NUCLEOTIDE SEQUENCE [LARGE SCALE GENOMIC DNA]</scope>
    <source>
        <tissue evidence="3">Leaf</tissue>
    </source>
</reference>
<feature type="domain" description="J" evidence="2">
    <location>
        <begin position="1038"/>
        <end position="1123"/>
    </location>
</feature>
<comment type="caution">
    <text evidence="3">The sequence shown here is derived from an EMBL/GenBank/DDBJ whole genome shotgun (WGS) entry which is preliminary data.</text>
</comment>
<dbReference type="EMBL" id="JBCNJP010000014">
    <property type="protein sequence ID" value="KAK9068414.1"/>
    <property type="molecule type" value="Genomic_DNA"/>
</dbReference>
<dbReference type="PANTHER" id="PTHR45181:SF4">
    <property type="entry name" value="HEAT SHOCK PROTEIN DNAJ WITH TETRATRICOPEPTIDE REPEAT-CONTAINING PROTEIN"/>
    <property type="match status" value="1"/>
</dbReference>
<dbReference type="Pfam" id="PF00515">
    <property type="entry name" value="TPR_1"/>
    <property type="match status" value="1"/>
</dbReference>
<dbReference type="AlphaFoldDB" id="A0AAP0H112"/>
<feature type="region of interest" description="Disordered" evidence="1">
    <location>
        <begin position="557"/>
        <end position="613"/>
    </location>
</feature>
<evidence type="ECO:0000313" key="4">
    <source>
        <dbReference type="Proteomes" id="UP001408789"/>
    </source>
</evidence>
<feature type="region of interest" description="Disordered" evidence="1">
    <location>
        <begin position="1154"/>
        <end position="1181"/>
    </location>
</feature>
<feature type="compositionally biased region" description="Low complexity" evidence="1">
    <location>
        <begin position="97"/>
        <end position="110"/>
    </location>
</feature>
<keyword evidence="4" id="KW-1185">Reference proteome</keyword>
<feature type="region of interest" description="Disordered" evidence="1">
    <location>
        <begin position="439"/>
        <end position="463"/>
    </location>
</feature>
<accession>A0AAP0H112</accession>